<dbReference type="HOGENOM" id="CLU_2913574_0_0_4"/>
<organism evidence="2 3">
    <name type="scientific">Burkholderia mallei (strain ATCC 23344)</name>
    <dbReference type="NCBI Taxonomy" id="243160"/>
    <lineage>
        <taxon>Bacteria</taxon>
        <taxon>Pseudomonadati</taxon>
        <taxon>Pseudomonadota</taxon>
        <taxon>Betaproteobacteria</taxon>
        <taxon>Burkholderiales</taxon>
        <taxon>Burkholderiaceae</taxon>
        <taxon>Burkholderia</taxon>
        <taxon>pseudomallei group</taxon>
    </lineage>
</organism>
<dbReference type="KEGG" id="bma:BMAA1032"/>
<evidence type="ECO:0000256" key="1">
    <source>
        <dbReference type="SAM" id="MobiDB-lite"/>
    </source>
</evidence>
<dbReference type="EMBL" id="CP000011">
    <property type="protein sequence ID" value="AAU46459.1"/>
    <property type="molecule type" value="Genomic_DNA"/>
</dbReference>
<accession>A0A0H2WCA5</accession>
<evidence type="ECO:0000313" key="2">
    <source>
        <dbReference type="EMBL" id="AAU46459.1"/>
    </source>
</evidence>
<feature type="compositionally biased region" description="Pro residues" evidence="1">
    <location>
        <begin position="17"/>
        <end position="28"/>
    </location>
</feature>
<proteinExistence type="predicted"/>
<name>A0A0H2WCA5_BURMA</name>
<evidence type="ECO:0000313" key="3">
    <source>
        <dbReference type="Proteomes" id="UP000006693"/>
    </source>
</evidence>
<sequence>MRRGGALMRGRRTLDAPRPPAPPAPFLAPPHARASPRRIQPAAANVTKMSCSPHVCIAARP</sequence>
<reference evidence="2 3" key="1">
    <citation type="journal article" date="2004" name="Proc. Natl. Acad. Sci. U.S.A.">
        <title>Structural flexibility in the Burkholderia mallei genome.</title>
        <authorList>
            <person name="Nierman W.C."/>
            <person name="DeShazer D."/>
            <person name="Kim H.S."/>
            <person name="Tettelin H."/>
            <person name="Nelson K.E."/>
            <person name="Feldblyum T."/>
            <person name="Ulrich R.L."/>
            <person name="Ronning C.M."/>
            <person name="Brinkac L.M."/>
            <person name="Daugherty S.C."/>
            <person name="Davidsen T.D."/>
            <person name="Deboy R.T."/>
            <person name="Dimitrov G."/>
            <person name="Dodson R.J."/>
            <person name="Durkin A.S."/>
            <person name="Gwinn M.L."/>
            <person name="Haft D.H."/>
            <person name="Khouri H."/>
            <person name="Kolonay J.F."/>
            <person name="Madupu R."/>
            <person name="Mohammoud Y."/>
            <person name="Nelson W.C."/>
            <person name="Radune D."/>
            <person name="Romero C.M."/>
            <person name="Sarria S."/>
            <person name="Selengut J."/>
            <person name="Shamblin C."/>
            <person name="Sullivan S.A."/>
            <person name="White O."/>
            <person name="Yu Y."/>
            <person name="Zafar N."/>
            <person name="Zhou L."/>
            <person name="Fraser C.M."/>
        </authorList>
    </citation>
    <scope>NUCLEOTIDE SEQUENCE [LARGE SCALE GENOMIC DNA]</scope>
    <source>
        <strain evidence="2 3">ATCC 23344</strain>
    </source>
</reference>
<dbReference type="AlphaFoldDB" id="A0A0H2WCA5"/>
<keyword evidence="3" id="KW-1185">Reference proteome</keyword>
<feature type="region of interest" description="Disordered" evidence="1">
    <location>
        <begin position="1"/>
        <end position="41"/>
    </location>
</feature>
<dbReference type="Proteomes" id="UP000006693">
    <property type="component" value="Chromosome 2"/>
</dbReference>
<protein>
    <submittedName>
        <fullName evidence="2">Uncharacterized protein</fullName>
    </submittedName>
</protein>
<gene>
    <name evidence="2" type="ordered locus">BMAA1032</name>
</gene>